<proteinExistence type="predicted"/>
<accession>A0A438BTN6</accession>
<organism evidence="2 3">
    <name type="scientific">Vitis vinifera</name>
    <name type="common">Grape</name>
    <dbReference type="NCBI Taxonomy" id="29760"/>
    <lineage>
        <taxon>Eukaryota</taxon>
        <taxon>Viridiplantae</taxon>
        <taxon>Streptophyta</taxon>
        <taxon>Embryophyta</taxon>
        <taxon>Tracheophyta</taxon>
        <taxon>Spermatophyta</taxon>
        <taxon>Magnoliopsida</taxon>
        <taxon>eudicotyledons</taxon>
        <taxon>Gunneridae</taxon>
        <taxon>Pentapetalae</taxon>
        <taxon>rosids</taxon>
        <taxon>Vitales</taxon>
        <taxon>Vitaceae</taxon>
        <taxon>Viteae</taxon>
        <taxon>Vitis</taxon>
    </lineage>
</organism>
<feature type="region of interest" description="Disordered" evidence="1">
    <location>
        <begin position="1"/>
        <end position="53"/>
    </location>
</feature>
<gene>
    <name evidence="2" type="ORF">CK203_099092</name>
</gene>
<reference evidence="2 3" key="1">
    <citation type="journal article" date="2018" name="PLoS Genet.">
        <title>Population sequencing reveals clonal diversity and ancestral inbreeding in the grapevine cultivar Chardonnay.</title>
        <authorList>
            <person name="Roach M.J."/>
            <person name="Johnson D.L."/>
            <person name="Bohlmann J."/>
            <person name="van Vuuren H.J."/>
            <person name="Jones S.J."/>
            <person name="Pretorius I.S."/>
            <person name="Schmidt S.A."/>
            <person name="Borneman A.R."/>
        </authorList>
    </citation>
    <scope>NUCLEOTIDE SEQUENCE [LARGE SCALE GENOMIC DNA]</scope>
    <source>
        <strain evidence="3">cv. Chardonnay</strain>
        <tissue evidence="2">Leaf</tissue>
    </source>
</reference>
<name>A0A438BTN6_VITVI</name>
<evidence type="ECO:0000313" key="3">
    <source>
        <dbReference type="Proteomes" id="UP000288805"/>
    </source>
</evidence>
<evidence type="ECO:0000256" key="1">
    <source>
        <dbReference type="SAM" id="MobiDB-lite"/>
    </source>
</evidence>
<comment type="caution">
    <text evidence="2">The sequence shown here is derived from an EMBL/GenBank/DDBJ whole genome shotgun (WGS) entry which is preliminary data.</text>
</comment>
<protein>
    <submittedName>
        <fullName evidence="2">Uncharacterized protein</fullName>
    </submittedName>
</protein>
<sequence length="127" mass="13764">MTSYSASLLEAGNPSRMDCSRCSPVGDCSRSPTPDPDDREAPSTRKVHHSSSLGSLCGMGLQEYSSTKSAITWPFMDNLECCEGVGQLAQSRGGLGSKDGASVRHFKELRPLTPSLNIWFLHLPTLY</sequence>
<evidence type="ECO:0000313" key="2">
    <source>
        <dbReference type="EMBL" id="RVW14317.1"/>
    </source>
</evidence>
<dbReference type="AlphaFoldDB" id="A0A438BTN6"/>
<dbReference type="EMBL" id="QGNW01002622">
    <property type="protein sequence ID" value="RVW14317.1"/>
    <property type="molecule type" value="Genomic_DNA"/>
</dbReference>
<dbReference type="Proteomes" id="UP000288805">
    <property type="component" value="Unassembled WGS sequence"/>
</dbReference>